<reference evidence="2" key="1">
    <citation type="submission" date="2019-10" db="EMBL/GenBank/DDBJ databases">
        <authorList>
            <person name="Nor Muhammad N."/>
        </authorList>
    </citation>
    <scope>NUCLEOTIDE SEQUENCE</scope>
</reference>
<dbReference type="EMBL" id="LR730011">
    <property type="protein sequence ID" value="VWP02201.1"/>
    <property type="molecule type" value="Genomic_DNA"/>
</dbReference>
<gene>
    <name evidence="2" type="primary">Q59RG0</name>
</gene>
<organism evidence="2">
    <name type="scientific">Ganoderma boninense</name>
    <dbReference type="NCBI Taxonomy" id="34458"/>
    <lineage>
        <taxon>Eukaryota</taxon>
        <taxon>Fungi</taxon>
        <taxon>Dikarya</taxon>
        <taxon>Basidiomycota</taxon>
        <taxon>Agaricomycotina</taxon>
        <taxon>Agaricomycetes</taxon>
        <taxon>Polyporales</taxon>
        <taxon>Polyporaceae</taxon>
        <taxon>Ganoderma</taxon>
    </lineage>
</organism>
<name>A0A5K1K7L8_9APHY</name>
<proteinExistence type="predicted"/>
<dbReference type="AlphaFoldDB" id="A0A5K1K7L8"/>
<accession>A0A5K1K7L8</accession>
<protein>
    <submittedName>
        <fullName evidence="2">Major facilitator superfamily multidrug transporter NAG4 (N-acetylglucosamine utilization protein 4) (Transmembrane protein 2)</fullName>
    </submittedName>
</protein>
<feature type="compositionally biased region" description="Acidic residues" evidence="1">
    <location>
        <begin position="30"/>
        <end position="58"/>
    </location>
</feature>
<keyword evidence="2" id="KW-0472">Membrane</keyword>
<evidence type="ECO:0000256" key="1">
    <source>
        <dbReference type="SAM" id="MobiDB-lite"/>
    </source>
</evidence>
<evidence type="ECO:0000313" key="2">
    <source>
        <dbReference type="EMBL" id="VWP02201.1"/>
    </source>
</evidence>
<feature type="region of interest" description="Disordered" evidence="1">
    <location>
        <begin position="1"/>
        <end position="64"/>
    </location>
</feature>
<sequence>MWNSFRAMARRGRVAAHARSEEDDTAMKEDDPESTETEEEEEMELEPEEQEPEEEEMAEAAAALALPKYPVAQMDRAAVLTAFRSSRDRESYEHTNIWDNH</sequence>
<keyword evidence="2" id="KW-0812">Transmembrane</keyword>